<evidence type="ECO:0000256" key="1">
    <source>
        <dbReference type="ARBA" id="ARBA00001957"/>
    </source>
</evidence>
<comment type="caution">
    <text evidence="7">The sequence shown here is derived from an EMBL/GenBank/DDBJ whole genome shotgun (WGS) entry which is preliminary data.</text>
</comment>
<dbReference type="RefSeq" id="WP_354313747.1">
    <property type="nucleotide sequence ID" value="NZ_JBEPME010000004.1"/>
</dbReference>
<dbReference type="Gene3D" id="3.30.559.30">
    <property type="entry name" value="Nonribosomal peptide synthetase, condensation domain"/>
    <property type="match status" value="2"/>
</dbReference>
<dbReference type="InterPro" id="IPR036736">
    <property type="entry name" value="ACP-like_sf"/>
</dbReference>
<dbReference type="InterPro" id="IPR010071">
    <property type="entry name" value="AA_adenyl_dom"/>
</dbReference>
<dbReference type="PANTHER" id="PTHR45527:SF1">
    <property type="entry name" value="FATTY ACID SYNTHASE"/>
    <property type="match status" value="1"/>
</dbReference>
<evidence type="ECO:0000259" key="6">
    <source>
        <dbReference type="PROSITE" id="PS50075"/>
    </source>
</evidence>
<dbReference type="Gene3D" id="3.30.300.30">
    <property type="match status" value="2"/>
</dbReference>
<reference evidence="7 8" key="1">
    <citation type="submission" date="2024-06" db="EMBL/GenBank/DDBJ databases">
        <title>Sorghum-associated microbial communities from plants grown in Nebraska, USA.</title>
        <authorList>
            <person name="Schachtman D."/>
        </authorList>
    </citation>
    <scope>NUCLEOTIDE SEQUENCE [LARGE SCALE GENOMIC DNA]</scope>
    <source>
        <strain evidence="7 8">1288</strain>
    </source>
</reference>
<dbReference type="Proteomes" id="UP001549104">
    <property type="component" value="Unassembled WGS sequence"/>
</dbReference>
<dbReference type="InterPro" id="IPR009081">
    <property type="entry name" value="PP-bd_ACP"/>
</dbReference>
<dbReference type="InterPro" id="IPR023213">
    <property type="entry name" value="CAT-like_dom_sf"/>
</dbReference>
<keyword evidence="5" id="KW-0045">Antibiotic biosynthesis</keyword>
<dbReference type="CDD" id="cd05930">
    <property type="entry name" value="A_NRPS"/>
    <property type="match status" value="2"/>
</dbReference>
<sequence length="2175" mass="251018">MDSNINNNGLTKLEEKLFQKLIQGNDVPLIQRVKNYPRESSSSIPVSYSQKSLWFLNELYPKSPLYNVPYIIHFKGNLHIEYLKQSLWMLIDRHESLRTTFQEIDGAPVQIVNDNYQIEIPYNCFEKLTREQTEKKAFDIISDEIRKPFDLEKGPIVRSRIIRLDEQEHYFIFNVHHINFDGWSADILFSELSELYENKLRETVTKLPELEIQYKDYSIWQQEWLNGEEYNNQLKYWEKQLSGDLPLLILPYDKSRTKQTFNGSFIPFSINKELYKEIKNLSIKEGVSVFMTLLSIFKLLLFNYSKQEDILVGTPIANRNHKELENLIGFFANTVVLRTEVSGKSTFLELLHNVQKVCIDAYTHQDIPFDRIVGKIAPERNFGQNPLFQVMFNFYESPDSISFKDLETIFIDVDNKTSKFEIQMELMGKDDGLYGMVEYNTDLFQKETIERMISQYQKLVENIIKYMGKSIEEIPILIDEEKDLLLNKWNNTTFQYSNQKCLHHLFEDQVVLNPEGIAIVFNGNTMTYSELNQRANAIARHLKQDGVGPDVAVGIHLQKSFDMIIAVLGVLKAGGVYVPLDPNYPQKRLEQIIDNSQLLLMLTHNSLFEKSREFNVPKIYINEIRHDLSSNIENLESDIHPKNLIYILSTSGSTGRPKAVSMTHQALVNLIIWQENKWSYPQKNKSLQFSSLNFDMSCLEIFSTFHSGGTLVIPSDSVRNDPKLLLELISSEKIERASFPYVVLQQLSETASQLISLELNLKEIVVAGEQLKLTPQIRTWLKGLENCVLHNQYGPSETHVVATYTISNFDEEEDLPPIGRPINNTKLYILDTKLKLVPIGVAGELYISGDCLARGYLNQADITKESFVKNPFSLDPDARMYKSGDFVRYQADGSIQYLGRVDRQIKIRGHRIEPREIESILNLIPGVKDAVIHVKNDQFDQPYLVAYFLSTENVSVSSKDLRQILIDKIPISMIPRFFIQLKKIPLTPSGKIDYLALPNIDFDSQDSNKNIELETQTEKDIYLIWREVLGIRVICSEDNFFHLGGHSLLATQVISRIRKKFDIEIPLRWLFEYPILKDFCIRLDKNRKLAPSIISNTIHTIHEKNEFPLSYSQERMWFFDQLEPGNPVYNLDWTLEIAGDLDIALLEESINSVVKRHEILRSIFKVVENNPVQIVTQNVYIKIQIIDLQKVSRKTVLDYAKQLAIRESNKSFKLSEGPLIRANIYHLGPKRYLFMLNKHHIITDGWSMNLFKEELFKKYKSLRSNMDTPIINMPIQFKDFAYWQRSQNEDTLKEQMDFWKEKLSDNLPVLNLPTDYPRPKVKSFNGDRLDFSISTNLTNKLKKFSQKHGVSLYMTLITGFKGLLYRYTEQEDIIIGTPIANRNQIEIENLIGFFVNTLVLRTQLTSSMSWNDLLMKIKQISLDAYANQDIPFEKVVKEIQPERDLSFSPLFQVMFAFQNIPDNSWEVLNEFKTTNIDINTNSSLFDISISIVEKENELIGVIDYCTDLFHKDTIQKMINHYKILLERFIENIDQNLLETCMLSLEERQTVLVDWNRTEKVLTEPVCIHKLIEEIGLTYPDNIAVEYKDDLITYGELNQKANQLAQILKDMNIGPNIPVILCMERSPELIVSILAILKVGGAYVPLDPKFPQERLSYMVDDTRSPVILTKSEYINLFSSYEDKLVVLDGLKIQNKLEKVLPVDFNIKSDPDQIAYIIYTSGSTGQPKGIPITHKSLVNFSIDVSGLSEIDINSRVGQYASISFDMSIMDIFMTLIKGAALVLSPDYALSAQEFSDWLDKKSISFICIPTAYWERWVYELSRGNVAFPSSLQMILIGGEKVSVETYKSWYKVSDRIPCIIAYGPSETTCAATVYKPDYNFNPDEIEGDLPIGRPISNTEAYVLNNKMQPLPIGVAGELYIGGIGLSPGYLNLNELSEKQFIHHPFKNGEKLYKTGDRVKLLADGNIVYINRLDDQVKLRGFRVELGEIEVSLEKHPHVQKAIVMVRNDVIEGEKLLVAYVQSHDTEEPLAINQLQQYLREIIPSYMVPSYYVLTKEFPLSPTGKINRKLLTKPKSIAREKKILILPANETEEIMLEIWKKTLNSNSISMDDNFFHLGGHSLLATQIVSQIRFIFGVDIPLKRIFEYPTIAEVVKTMEYDSKHIQESVVKRKRILKRF</sequence>
<dbReference type="NCBIfam" id="NF003417">
    <property type="entry name" value="PRK04813.1"/>
    <property type="match status" value="2"/>
</dbReference>
<protein>
    <submittedName>
        <fullName evidence="7">Amino acid adenylation domain-containing protein</fullName>
    </submittedName>
</protein>
<dbReference type="SUPFAM" id="SSF47336">
    <property type="entry name" value="ACP-like"/>
    <property type="match status" value="2"/>
</dbReference>
<dbReference type="Gene3D" id="1.10.1200.10">
    <property type="entry name" value="ACP-like"/>
    <property type="match status" value="2"/>
</dbReference>
<dbReference type="PROSITE" id="PS00012">
    <property type="entry name" value="PHOSPHOPANTETHEINE"/>
    <property type="match status" value="2"/>
</dbReference>
<dbReference type="Pfam" id="PF00501">
    <property type="entry name" value="AMP-binding"/>
    <property type="match status" value="2"/>
</dbReference>
<comment type="cofactor">
    <cofactor evidence="1">
        <name>pantetheine 4'-phosphate</name>
        <dbReference type="ChEBI" id="CHEBI:47942"/>
    </cofactor>
</comment>
<dbReference type="Pfam" id="PF00668">
    <property type="entry name" value="Condensation"/>
    <property type="match status" value="2"/>
</dbReference>
<dbReference type="Gene3D" id="3.40.50.980">
    <property type="match status" value="4"/>
</dbReference>
<dbReference type="Pfam" id="PF13193">
    <property type="entry name" value="AMP-binding_C"/>
    <property type="match status" value="2"/>
</dbReference>
<dbReference type="PANTHER" id="PTHR45527">
    <property type="entry name" value="NONRIBOSOMAL PEPTIDE SYNTHETASE"/>
    <property type="match status" value="1"/>
</dbReference>
<gene>
    <name evidence="7" type="ORF">ABIC55_003167</name>
</gene>
<dbReference type="SUPFAM" id="SSF52777">
    <property type="entry name" value="CoA-dependent acyltransferases"/>
    <property type="match status" value="4"/>
</dbReference>
<proteinExistence type="inferred from homology"/>
<dbReference type="PROSITE" id="PS50075">
    <property type="entry name" value="CARRIER"/>
    <property type="match status" value="2"/>
</dbReference>
<dbReference type="InterPro" id="IPR025110">
    <property type="entry name" value="AMP-bd_C"/>
</dbReference>
<dbReference type="InterPro" id="IPR001242">
    <property type="entry name" value="Condensation_dom"/>
</dbReference>
<evidence type="ECO:0000256" key="4">
    <source>
        <dbReference type="ARBA" id="ARBA00022553"/>
    </source>
</evidence>
<dbReference type="InterPro" id="IPR006162">
    <property type="entry name" value="Ppantetheine_attach_site"/>
</dbReference>
<dbReference type="SUPFAM" id="SSF56801">
    <property type="entry name" value="Acetyl-CoA synthetase-like"/>
    <property type="match status" value="2"/>
</dbReference>
<evidence type="ECO:0000256" key="5">
    <source>
        <dbReference type="ARBA" id="ARBA00023194"/>
    </source>
</evidence>
<keyword evidence="8" id="KW-1185">Reference proteome</keyword>
<evidence type="ECO:0000256" key="3">
    <source>
        <dbReference type="ARBA" id="ARBA00022450"/>
    </source>
</evidence>
<dbReference type="Pfam" id="PF00550">
    <property type="entry name" value="PP-binding"/>
    <property type="match status" value="2"/>
</dbReference>
<organism evidence="7 8">
    <name type="scientific">Sporosarcina psychrophila</name>
    <name type="common">Bacillus psychrophilus</name>
    <dbReference type="NCBI Taxonomy" id="1476"/>
    <lineage>
        <taxon>Bacteria</taxon>
        <taxon>Bacillati</taxon>
        <taxon>Bacillota</taxon>
        <taxon>Bacilli</taxon>
        <taxon>Bacillales</taxon>
        <taxon>Caryophanaceae</taxon>
        <taxon>Sporosarcina</taxon>
    </lineage>
</organism>
<evidence type="ECO:0000313" key="7">
    <source>
        <dbReference type="EMBL" id="MET3658070.1"/>
    </source>
</evidence>
<accession>A0ABV2KAH5</accession>
<feature type="domain" description="Carrier" evidence="6">
    <location>
        <begin position="2083"/>
        <end position="2158"/>
    </location>
</feature>
<evidence type="ECO:0000256" key="2">
    <source>
        <dbReference type="ARBA" id="ARBA00006432"/>
    </source>
</evidence>
<dbReference type="CDD" id="cd19531">
    <property type="entry name" value="LCL_NRPS-like"/>
    <property type="match status" value="2"/>
</dbReference>
<name>A0ABV2KAH5_SPOPS</name>
<keyword evidence="3" id="KW-0596">Phosphopantetheine</keyword>
<dbReference type="InterPro" id="IPR020845">
    <property type="entry name" value="AMP-binding_CS"/>
</dbReference>
<dbReference type="NCBIfam" id="TIGR01733">
    <property type="entry name" value="AA-adenyl-dom"/>
    <property type="match status" value="2"/>
</dbReference>
<comment type="similarity">
    <text evidence="2">Belongs to the ATP-dependent AMP-binding enzyme family.</text>
</comment>
<dbReference type="Gene3D" id="3.30.559.10">
    <property type="entry name" value="Chloramphenicol acetyltransferase-like domain"/>
    <property type="match status" value="2"/>
</dbReference>
<dbReference type="InterPro" id="IPR000873">
    <property type="entry name" value="AMP-dep_synth/lig_dom"/>
</dbReference>
<dbReference type="PROSITE" id="PS00455">
    <property type="entry name" value="AMP_BINDING"/>
    <property type="match status" value="1"/>
</dbReference>
<keyword evidence="4" id="KW-0597">Phosphoprotein</keyword>
<dbReference type="EMBL" id="JBEPME010000004">
    <property type="protein sequence ID" value="MET3658070.1"/>
    <property type="molecule type" value="Genomic_DNA"/>
</dbReference>
<dbReference type="InterPro" id="IPR045851">
    <property type="entry name" value="AMP-bd_C_sf"/>
</dbReference>
<dbReference type="Gene3D" id="2.30.38.10">
    <property type="entry name" value="Luciferase, Domain 3"/>
    <property type="match status" value="2"/>
</dbReference>
<evidence type="ECO:0000313" key="8">
    <source>
        <dbReference type="Proteomes" id="UP001549104"/>
    </source>
</evidence>
<feature type="domain" description="Carrier" evidence="6">
    <location>
        <begin position="1012"/>
        <end position="1087"/>
    </location>
</feature>